<protein>
    <submittedName>
        <fullName evidence="1">Uncharacterized protein</fullName>
    </submittedName>
</protein>
<dbReference type="Proteomes" id="UP000663828">
    <property type="component" value="Unassembled WGS sequence"/>
</dbReference>
<keyword evidence="2" id="KW-1185">Reference proteome</keyword>
<evidence type="ECO:0000313" key="2">
    <source>
        <dbReference type="Proteomes" id="UP000663828"/>
    </source>
</evidence>
<name>A0A815MBN0_ADIRI</name>
<dbReference type="EMBL" id="CAJNOR010003494">
    <property type="protein sequence ID" value="CAF1419386.1"/>
    <property type="molecule type" value="Genomic_DNA"/>
</dbReference>
<comment type="caution">
    <text evidence="1">The sequence shown here is derived from an EMBL/GenBank/DDBJ whole genome shotgun (WGS) entry which is preliminary data.</text>
</comment>
<proteinExistence type="predicted"/>
<feature type="non-terminal residue" evidence="1">
    <location>
        <position position="1"/>
    </location>
</feature>
<reference evidence="1" key="1">
    <citation type="submission" date="2021-02" db="EMBL/GenBank/DDBJ databases">
        <authorList>
            <person name="Nowell W R."/>
        </authorList>
    </citation>
    <scope>NUCLEOTIDE SEQUENCE</scope>
</reference>
<gene>
    <name evidence="1" type="ORF">XAT740_LOCUS35127</name>
</gene>
<evidence type="ECO:0000313" key="1">
    <source>
        <dbReference type="EMBL" id="CAF1419386.1"/>
    </source>
</evidence>
<sequence length="41" mass="4945">ETQEIHVSDPRPSEFNAIPSPRFHRIRRIPEGSDKILYWIR</sequence>
<dbReference type="AlphaFoldDB" id="A0A815MBN0"/>
<accession>A0A815MBN0</accession>
<organism evidence="1 2">
    <name type="scientific">Adineta ricciae</name>
    <name type="common">Rotifer</name>
    <dbReference type="NCBI Taxonomy" id="249248"/>
    <lineage>
        <taxon>Eukaryota</taxon>
        <taxon>Metazoa</taxon>
        <taxon>Spiralia</taxon>
        <taxon>Gnathifera</taxon>
        <taxon>Rotifera</taxon>
        <taxon>Eurotatoria</taxon>
        <taxon>Bdelloidea</taxon>
        <taxon>Adinetida</taxon>
        <taxon>Adinetidae</taxon>
        <taxon>Adineta</taxon>
    </lineage>
</organism>